<dbReference type="InterPro" id="IPR004107">
    <property type="entry name" value="Integrase_SAM-like_N"/>
</dbReference>
<dbReference type="GO" id="GO:0003677">
    <property type="term" value="F:DNA binding"/>
    <property type="evidence" value="ECO:0007669"/>
    <property type="project" value="UniProtKB-UniRule"/>
</dbReference>
<dbReference type="InterPro" id="IPR044068">
    <property type="entry name" value="CB"/>
</dbReference>
<dbReference type="Gene3D" id="1.10.150.130">
    <property type="match status" value="1"/>
</dbReference>
<gene>
    <name evidence="7" type="ORF">GCU67_19835</name>
</gene>
<evidence type="ECO:0000256" key="4">
    <source>
        <dbReference type="PROSITE-ProRule" id="PRU01248"/>
    </source>
</evidence>
<keyword evidence="8" id="KW-1185">Reference proteome</keyword>
<comment type="caution">
    <text evidence="7">The sequence shown here is derived from an EMBL/GenBank/DDBJ whole genome shotgun (WGS) entry which is preliminary data.</text>
</comment>
<evidence type="ECO:0000256" key="3">
    <source>
        <dbReference type="ARBA" id="ARBA00023172"/>
    </source>
</evidence>
<dbReference type="EMBL" id="JAAGWH010000063">
    <property type="protein sequence ID" value="NEK96398.1"/>
    <property type="molecule type" value="Genomic_DNA"/>
</dbReference>
<dbReference type="Pfam" id="PF00589">
    <property type="entry name" value="Phage_integrase"/>
    <property type="match status" value="1"/>
</dbReference>
<reference evidence="7 8" key="1">
    <citation type="submission" date="2020-01" db="EMBL/GenBank/DDBJ databases">
        <title>the WGS Modestobacter muralis CPCC 204518.</title>
        <authorList>
            <person name="Jiang Z."/>
        </authorList>
    </citation>
    <scope>NUCLEOTIDE SEQUENCE [LARGE SCALE GENOMIC DNA]</scope>
    <source>
        <strain evidence="7 8">DSM 100205</strain>
    </source>
</reference>
<feature type="domain" description="Tyr recombinase" evidence="5">
    <location>
        <begin position="142"/>
        <end position="346"/>
    </location>
</feature>
<dbReference type="SUPFAM" id="SSF47823">
    <property type="entry name" value="lambda integrase-like, N-terminal domain"/>
    <property type="match status" value="1"/>
</dbReference>
<proteinExistence type="predicted"/>
<evidence type="ECO:0000313" key="8">
    <source>
        <dbReference type="Proteomes" id="UP000468828"/>
    </source>
</evidence>
<dbReference type="Gene3D" id="1.10.443.10">
    <property type="entry name" value="Intergrase catalytic core"/>
    <property type="match status" value="1"/>
</dbReference>
<dbReference type="PANTHER" id="PTHR34605:SF4">
    <property type="entry name" value="DNA ADENINE METHYLTRANSFERASE"/>
    <property type="match status" value="1"/>
</dbReference>
<accession>A0A6P0F578</accession>
<keyword evidence="1" id="KW-0229">DNA integration</keyword>
<dbReference type="GO" id="GO:0006310">
    <property type="term" value="P:DNA recombination"/>
    <property type="evidence" value="ECO:0007669"/>
    <property type="project" value="UniProtKB-KW"/>
</dbReference>
<protein>
    <submittedName>
        <fullName evidence="7">Site-specific integrase</fullName>
    </submittedName>
</protein>
<dbReference type="RefSeq" id="WP_211661773.1">
    <property type="nucleotide sequence ID" value="NZ_JAAGWB010000066.1"/>
</dbReference>
<dbReference type="Pfam" id="PF02899">
    <property type="entry name" value="Phage_int_SAM_1"/>
    <property type="match status" value="1"/>
</dbReference>
<dbReference type="InterPro" id="IPR052925">
    <property type="entry name" value="Phage_Integrase-like_Recomb"/>
</dbReference>
<evidence type="ECO:0000256" key="1">
    <source>
        <dbReference type="ARBA" id="ARBA00022908"/>
    </source>
</evidence>
<dbReference type="InterPro" id="IPR013762">
    <property type="entry name" value="Integrase-like_cat_sf"/>
</dbReference>
<evidence type="ECO:0000259" key="6">
    <source>
        <dbReference type="PROSITE" id="PS51900"/>
    </source>
</evidence>
<dbReference type="InterPro" id="IPR011010">
    <property type="entry name" value="DNA_brk_join_enz"/>
</dbReference>
<dbReference type="CDD" id="cd00799">
    <property type="entry name" value="INT_Cre_C"/>
    <property type="match status" value="1"/>
</dbReference>
<evidence type="ECO:0000313" key="7">
    <source>
        <dbReference type="EMBL" id="NEK96398.1"/>
    </source>
</evidence>
<dbReference type="Proteomes" id="UP000468828">
    <property type="component" value="Unassembled WGS sequence"/>
</dbReference>
<dbReference type="InterPro" id="IPR002104">
    <property type="entry name" value="Integrase_catalytic"/>
</dbReference>
<organism evidence="7 8">
    <name type="scientific">Modestobacter muralis</name>
    <dbReference type="NCBI Taxonomy" id="1608614"/>
    <lineage>
        <taxon>Bacteria</taxon>
        <taxon>Bacillati</taxon>
        <taxon>Actinomycetota</taxon>
        <taxon>Actinomycetes</taxon>
        <taxon>Geodermatophilales</taxon>
        <taxon>Geodermatophilaceae</taxon>
        <taxon>Modestobacter</taxon>
    </lineage>
</organism>
<dbReference type="SUPFAM" id="SSF56349">
    <property type="entry name" value="DNA breaking-rejoining enzymes"/>
    <property type="match status" value="1"/>
</dbReference>
<sequence length="352" mass="37861">MTGVAVRVGGASDGIAGAGPAAGEDLVALAAELESLAAEAADLVAAGRAEATHRAYASRWRAFETWAADRGLIALPAEPATVVLHLTWLHRQGRARSTVAQTAAAIASAHREAGIETPPTAHEAVRRLLRGHRRATRDHLQRQATPVLLDGIRRLAAACDRSSLAGLRDQAVLLVGWVAALRRSEIAGLDVEDLRREPDRTSLHIRWSKADQNGRGEWLVLPRSNPIAGDAAHALDAWIAAAGIQQGPVFRAIDRWGCPRTTRLSARAVGDLVGRYAATAGLCHHPAIEPCPHVWTGHSLRAGCATQLDLDGVDLRQIERYLRQSTPGMGARYARREREWRATVAERLGAGR</sequence>
<dbReference type="InterPro" id="IPR010998">
    <property type="entry name" value="Integrase_recombinase_N"/>
</dbReference>
<keyword evidence="3" id="KW-0233">DNA recombination</keyword>
<keyword evidence="2 4" id="KW-0238">DNA-binding</keyword>
<evidence type="ECO:0000259" key="5">
    <source>
        <dbReference type="PROSITE" id="PS51898"/>
    </source>
</evidence>
<evidence type="ECO:0000256" key="2">
    <source>
        <dbReference type="ARBA" id="ARBA00023125"/>
    </source>
</evidence>
<name>A0A6P0F578_9ACTN</name>
<dbReference type="AlphaFoldDB" id="A0A6P0F578"/>
<dbReference type="PANTHER" id="PTHR34605">
    <property type="entry name" value="PHAGE_INTEGRASE DOMAIN-CONTAINING PROTEIN"/>
    <property type="match status" value="1"/>
</dbReference>
<dbReference type="PROSITE" id="PS51898">
    <property type="entry name" value="TYR_RECOMBINASE"/>
    <property type="match status" value="1"/>
</dbReference>
<feature type="domain" description="Core-binding (CB)" evidence="6">
    <location>
        <begin position="23"/>
        <end position="114"/>
    </location>
</feature>
<dbReference type="GO" id="GO:0015074">
    <property type="term" value="P:DNA integration"/>
    <property type="evidence" value="ECO:0007669"/>
    <property type="project" value="UniProtKB-KW"/>
</dbReference>
<dbReference type="PROSITE" id="PS51900">
    <property type="entry name" value="CB"/>
    <property type="match status" value="1"/>
</dbReference>